<organism evidence="1 2">
    <name type="scientific">Fictibacillus fluitans</name>
    <dbReference type="NCBI Taxonomy" id="3058422"/>
    <lineage>
        <taxon>Bacteria</taxon>
        <taxon>Bacillati</taxon>
        <taxon>Bacillota</taxon>
        <taxon>Bacilli</taxon>
        <taxon>Bacillales</taxon>
        <taxon>Fictibacillaceae</taxon>
        <taxon>Fictibacillus</taxon>
    </lineage>
</organism>
<protein>
    <submittedName>
        <fullName evidence="1">N-acetylglutamate synthase</fullName>
    </submittedName>
</protein>
<dbReference type="Proteomes" id="UP001172721">
    <property type="component" value="Unassembled WGS sequence"/>
</dbReference>
<dbReference type="EMBL" id="JAUHTR010000009">
    <property type="protein sequence ID" value="MDN4526046.1"/>
    <property type="molecule type" value="Genomic_DNA"/>
</dbReference>
<gene>
    <name evidence="1" type="ORF">QYB97_16295</name>
</gene>
<dbReference type="InterPro" id="IPR058595">
    <property type="entry name" value="Avidin-like"/>
</dbReference>
<dbReference type="RefSeq" id="WP_301167080.1">
    <property type="nucleotide sequence ID" value="NZ_JAUHTR010000009.1"/>
</dbReference>
<name>A0ABT8HZ37_9BACL</name>
<reference evidence="1" key="1">
    <citation type="submission" date="2023-07" db="EMBL/GenBank/DDBJ databases">
        <title>Fictibacillus sp. isolated from freshwater pond.</title>
        <authorList>
            <person name="Kirdat K."/>
            <person name="Bhat A."/>
            <person name="Mourya A."/>
            <person name="Yadav A."/>
        </authorList>
    </citation>
    <scope>NUCLEOTIDE SEQUENCE</scope>
    <source>
        <strain evidence="1">NE201</strain>
    </source>
</reference>
<comment type="caution">
    <text evidence="1">The sequence shown here is derived from an EMBL/GenBank/DDBJ whole genome shotgun (WGS) entry which is preliminary data.</text>
</comment>
<accession>A0ABT8HZ37</accession>
<dbReference type="Pfam" id="PF26421">
    <property type="entry name" value="Avidin_like"/>
    <property type="match status" value="1"/>
</dbReference>
<proteinExistence type="predicted"/>
<keyword evidence="2" id="KW-1185">Reference proteome</keyword>
<evidence type="ECO:0000313" key="1">
    <source>
        <dbReference type="EMBL" id="MDN4526046.1"/>
    </source>
</evidence>
<evidence type="ECO:0000313" key="2">
    <source>
        <dbReference type="Proteomes" id="UP001172721"/>
    </source>
</evidence>
<sequence length="120" mass="13676">MATYHNKKFVSVPVHDADSPIFFTCIQEGFIVRATYTGEEIQCGRFVGMINQHGELHFTYHHVNHKNELRSGEGRLFSERLSDGTLKLSGSWHGKNGWSKEKMLCYSLVSQTARKLKTSV</sequence>